<keyword evidence="2" id="KW-1185">Reference proteome</keyword>
<dbReference type="AlphaFoldDB" id="A0ABD1M3S4"/>
<dbReference type="EMBL" id="JBGMDY010000006">
    <property type="protein sequence ID" value="KAL2330396.1"/>
    <property type="molecule type" value="Genomic_DNA"/>
</dbReference>
<protein>
    <submittedName>
        <fullName evidence="1">Uncharacterized protein</fullName>
    </submittedName>
</protein>
<comment type="caution">
    <text evidence="1">The sequence shown here is derived from an EMBL/GenBank/DDBJ whole genome shotgun (WGS) entry which is preliminary data.</text>
</comment>
<dbReference type="Proteomes" id="UP001603857">
    <property type="component" value="Unassembled WGS sequence"/>
</dbReference>
<sequence length="128" mass="15261">MKRYTYGKEYEGLVASRPMRDQFTKTLKFCIMSTFHSTLQRHILKDVNATKLLTFPNCVDKHLEPYKDNCLVEPHWPLEFIIKRCPKMCLNLQERIIQQAFQIGQDWIKNHISVAKWKFITKTLLSFP</sequence>
<accession>A0ABD1M3S4</accession>
<evidence type="ECO:0000313" key="1">
    <source>
        <dbReference type="EMBL" id="KAL2330396.1"/>
    </source>
</evidence>
<organism evidence="1 2">
    <name type="scientific">Flemingia macrophylla</name>
    <dbReference type="NCBI Taxonomy" id="520843"/>
    <lineage>
        <taxon>Eukaryota</taxon>
        <taxon>Viridiplantae</taxon>
        <taxon>Streptophyta</taxon>
        <taxon>Embryophyta</taxon>
        <taxon>Tracheophyta</taxon>
        <taxon>Spermatophyta</taxon>
        <taxon>Magnoliopsida</taxon>
        <taxon>eudicotyledons</taxon>
        <taxon>Gunneridae</taxon>
        <taxon>Pentapetalae</taxon>
        <taxon>rosids</taxon>
        <taxon>fabids</taxon>
        <taxon>Fabales</taxon>
        <taxon>Fabaceae</taxon>
        <taxon>Papilionoideae</taxon>
        <taxon>50 kb inversion clade</taxon>
        <taxon>NPAAA clade</taxon>
        <taxon>indigoferoid/millettioid clade</taxon>
        <taxon>Phaseoleae</taxon>
        <taxon>Flemingia</taxon>
    </lineage>
</organism>
<gene>
    <name evidence="1" type="ORF">Fmac_017977</name>
</gene>
<proteinExistence type="predicted"/>
<name>A0ABD1M3S4_9FABA</name>
<reference evidence="1 2" key="1">
    <citation type="submission" date="2024-08" db="EMBL/GenBank/DDBJ databases">
        <title>Insights into the chromosomal genome structure of Flemingia macrophylla.</title>
        <authorList>
            <person name="Ding Y."/>
            <person name="Zhao Y."/>
            <person name="Bi W."/>
            <person name="Wu M."/>
            <person name="Zhao G."/>
            <person name="Gong Y."/>
            <person name="Li W."/>
            <person name="Zhang P."/>
        </authorList>
    </citation>
    <scope>NUCLEOTIDE SEQUENCE [LARGE SCALE GENOMIC DNA]</scope>
    <source>
        <strain evidence="1">DYQJB</strain>
        <tissue evidence="1">Leaf</tissue>
    </source>
</reference>
<evidence type="ECO:0000313" key="2">
    <source>
        <dbReference type="Proteomes" id="UP001603857"/>
    </source>
</evidence>